<gene>
    <name evidence="2" type="ORF">C7383_101382</name>
</gene>
<evidence type="ECO:0000256" key="1">
    <source>
        <dbReference type="SAM" id="Phobius"/>
    </source>
</evidence>
<organism evidence="2 3">
    <name type="scientific">Murimonas intestini</name>
    <dbReference type="NCBI Taxonomy" id="1337051"/>
    <lineage>
        <taxon>Bacteria</taxon>
        <taxon>Bacillati</taxon>
        <taxon>Bacillota</taxon>
        <taxon>Clostridia</taxon>
        <taxon>Lachnospirales</taxon>
        <taxon>Lachnospiraceae</taxon>
        <taxon>Murimonas</taxon>
    </lineage>
</organism>
<feature type="transmembrane region" description="Helical" evidence="1">
    <location>
        <begin position="12"/>
        <end position="30"/>
    </location>
</feature>
<keyword evidence="1" id="KW-1133">Transmembrane helix</keyword>
<comment type="caution">
    <text evidence="2">The sequence shown here is derived from an EMBL/GenBank/DDBJ whole genome shotgun (WGS) entry which is preliminary data.</text>
</comment>
<evidence type="ECO:0000313" key="3">
    <source>
        <dbReference type="Proteomes" id="UP000245412"/>
    </source>
</evidence>
<sequence>MDVDVILDAETTSYGLLSCFAAVAAVVWVLQAAADVAAATAVS</sequence>
<keyword evidence="1" id="KW-0472">Membrane</keyword>
<accession>A0AB73TAA4</accession>
<proteinExistence type="predicted"/>
<keyword evidence="1" id="KW-0812">Transmembrane</keyword>
<reference evidence="2 3" key="1">
    <citation type="submission" date="2018-05" db="EMBL/GenBank/DDBJ databases">
        <authorList>
            <person name="Goeker M."/>
            <person name="Huntemann M."/>
            <person name="Clum A."/>
            <person name="Pillay M."/>
            <person name="Palaniappan K."/>
            <person name="Varghese N."/>
            <person name="Mikhailova N."/>
            <person name="Stamatis D."/>
            <person name="Reddy T."/>
            <person name="Daum C."/>
            <person name="Shapiro N."/>
            <person name="Ivanova N."/>
            <person name="Kyrpides N."/>
            <person name="Woyke T."/>
        </authorList>
    </citation>
    <scope>NUCLEOTIDE SEQUENCE [LARGE SCALE GENOMIC DNA]</scope>
    <source>
        <strain evidence="2 3">DSM 26524</strain>
    </source>
</reference>
<dbReference type="Proteomes" id="UP000245412">
    <property type="component" value="Unassembled WGS sequence"/>
</dbReference>
<dbReference type="AlphaFoldDB" id="A0AB73TAA4"/>
<keyword evidence="3" id="KW-1185">Reference proteome</keyword>
<dbReference type="EMBL" id="QGGY01000001">
    <property type="protein sequence ID" value="PWJ79005.1"/>
    <property type="molecule type" value="Genomic_DNA"/>
</dbReference>
<protein>
    <submittedName>
        <fullName evidence="2">Uncharacterized protein</fullName>
    </submittedName>
</protein>
<name>A0AB73TAA4_9FIRM</name>
<evidence type="ECO:0000313" key="2">
    <source>
        <dbReference type="EMBL" id="PWJ79005.1"/>
    </source>
</evidence>